<feature type="compositionally biased region" description="Basic and acidic residues" evidence="1">
    <location>
        <begin position="15"/>
        <end position="27"/>
    </location>
</feature>
<reference evidence="2 3" key="1">
    <citation type="submission" date="2019-03" db="EMBL/GenBank/DDBJ databases">
        <title>Genomic Encyclopedia of Archaeal and Bacterial Type Strains, Phase II (KMG-II): from individual species to whole genera.</title>
        <authorList>
            <person name="Goeker M."/>
        </authorList>
    </citation>
    <scope>NUCLEOTIDE SEQUENCE [LARGE SCALE GENOMIC DNA]</scope>
    <source>
        <strain evidence="2 3">DSM 24782</strain>
    </source>
</reference>
<evidence type="ECO:0000313" key="2">
    <source>
        <dbReference type="EMBL" id="TDS77694.1"/>
    </source>
</evidence>
<evidence type="ECO:0000313" key="3">
    <source>
        <dbReference type="Proteomes" id="UP000295344"/>
    </source>
</evidence>
<dbReference type="AlphaFoldDB" id="A0A4V3EB39"/>
<feature type="region of interest" description="Disordered" evidence="1">
    <location>
        <begin position="1"/>
        <end position="50"/>
    </location>
</feature>
<dbReference type="Proteomes" id="UP000295344">
    <property type="component" value="Unassembled WGS sequence"/>
</dbReference>
<evidence type="ECO:0000256" key="1">
    <source>
        <dbReference type="SAM" id="MobiDB-lite"/>
    </source>
</evidence>
<keyword evidence="3" id="KW-1185">Reference proteome</keyword>
<gene>
    <name evidence="2" type="ORF">CLV52_2654</name>
</gene>
<proteinExistence type="predicted"/>
<name>A0A4V3EB39_9MICO</name>
<feature type="compositionally biased region" description="Acidic residues" evidence="1">
    <location>
        <begin position="28"/>
        <end position="45"/>
    </location>
</feature>
<accession>A0A4V3EB39</accession>
<dbReference type="EMBL" id="SOAM01000002">
    <property type="protein sequence ID" value="TDS77694.1"/>
    <property type="molecule type" value="Genomic_DNA"/>
</dbReference>
<sequence length="181" mass="20418">MPHSADARPAGYGQRVDRPQDASPDRFELDDEEEQDEDLDDEDFELPPAHPAFRRIFSDPLYDDQGDEFAPFGSDEGWDAMAEIVEDFTPLDPDVTLRDLAEDVLELEDDEFDATGLDETEDTDFALLGVGFTILRLTGRIDDEGRRRLITAVARQQERFGDELATLRRIAADLEELPAEG</sequence>
<organism evidence="2 3">
    <name type="scientific">Amnibacterium kyonggiense</name>
    <dbReference type="NCBI Taxonomy" id="595671"/>
    <lineage>
        <taxon>Bacteria</taxon>
        <taxon>Bacillati</taxon>
        <taxon>Actinomycetota</taxon>
        <taxon>Actinomycetes</taxon>
        <taxon>Micrococcales</taxon>
        <taxon>Microbacteriaceae</taxon>
        <taxon>Amnibacterium</taxon>
    </lineage>
</organism>
<comment type="caution">
    <text evidence="2">The sequence shown here is derived from an EMBL/GenBank/DDBJ whole genome shotgun (WGS) entry which is preliminary data.</text>
</comment>
<protein>
    <submittedName>
        <fullName evidence="2">Uncharacterized protein YfeS</fullName>
    </submittedName>
</protein>